<dbReference type="EMBL" id="BJYZ01000006">
    <property type="protein sequence ID" value="GEO37389.1"/>
    <property type="molecule type" value="Genomic_DNA"/>
</dbReference>
<dbReference type="PANTHER" id="PTHR30618:SF6">
    <property type="entry name" value="NCS1 FAMILY NUCLEOBASE:CATION SYMPORTER-1"/>
    <property type="match status" value="1"/>
</dbReference>
<evidence type="ECO:0000256" key="5">
    <source>
        <dbReference type="ARBA" id="ARBA00023136"/>
    </source>
</evidence>
<organism evidence="7 8">
    <name type="scientific">Skermanella aerolata</name>
    <dbReference type="NCBI Taxonomy" id="393310"/>
    <lineage>
        <taxon>Bacteria</taxon>
        <taxon>Pseudomonadati</taxon>
        <taxon>Pseudomonadota</taxon>
        <taxon>Alphaproteobacteria</taxon>
        <taxon>Rhodospirillales</taxon>
        <taxon>Azospirillaceae</taxon>
        <taxon>Skermanella</taxon>
    </lineage>
</organism>
<keyword evidence="3 6" id="KW-0812">Transmembrane</keyword>
<evidence type="ECO:0000256" key="1">
    <source>
        <dbReference type="ARBA" id="ARBA00004141"/>
    </source>
</evidence>
<dbReference type="InterPro" id="IPR045225">
    <property type="entry name" value="Uracil/uridine/allantoin_perm"/>
</dbReference>
<comment type="caution">
    <text evidence="7">The sequence shown here is derived from an EMBL/GenBank/DDBJ whole genome shotgun (WGS) entry which is preliminary data.</text>
</comment>
<evidence type="ECO:0000256" key="4">
    <source>
        <dbReference type="ARBA" id="ARBA00022989"/>
    </source>
</evidence>
<dbReference type="Pfam" id="PF02133">
    <property type="entry name" value="Transp_cyt_pur"/>
    <property type="match status" value="1"/>
</dbReference>
<feature type="transmembrane region" description="Helical" evidence="6">
    <location>
        <begin position="272"/>
        <end position="294"/>
    </location>
</feature>
<name>A0A512DLP8_9PROT</name>
<dbReference type="GO" id="GO:0015205">
    <property type="term" value="F:nucleobase transmembrane transporter activity"/>
    <property type="evidence" value="ECO:0007669"/>
    <property type="project" value="TreeGrafter"/>
</dbReference>
<dbReference type="OrthoDB" id="9780088at2"/>
<feature type="transmembrane region" description="Helical" evidence="6">
    <location>
        <begin position="454"/>
        <end position="471"/>
    </location>
</feature>
<feature type="transmembrane region" description="Helical" evidence="6">
    <location>
        <begin position="351"/>
        <end position="371"/>
    </location>
</feature>
<comment type="similarity">
    <text evidence="2">Belongs to the purine-cytosine permease (2.A.39) family.</text>
</comment>
<keyword evidence="5 6" id="KW-0472">Membrane</keyword>
<dbReference type="PANTHER" id="PTHR30618">
    <property type="entry name" value="NCS1 FAMILY PURINE/PYRIMIDINE TRANSPORTER"/>
    <property type="match status" value="1"/>
</dbReference>
<feature type="transmembrane region" description="Helical" evidence="6">
    <location>
        <begin position="35"/>
        <end position="61"/>
    </location>
</feature>
<dbReference type="Proteomes" id="UP000321523">
    <property type="component" value="Unassembled WGS sequence"/>
</dbReference>
<feature type="transmembrane region" description="Helical" evidence="6">
    <location>
        <begin position="383"/>
        <end position="402"/>
    </location>
</feature>
<feature type="transmembrane region" description="Helical" evidence="6">
    <location>
        <begin position="190"/>
        <end position="210"/>
    </location>
</feature>
<evidence type="ECO:0000313" key="8">
    <source>
        <dbReference type="Proteomes" id="UP000321523"/>
    </source>
</evidence>
<feature type="transmembrane region" description="Helical" evidence="6">
    <location>
        <begin position="68"/>
        <end position="87"/>
    </location>
</feature>
<feature type="transmembrane region" description="Helical" evidence="6">
    <location>
        <begin position="430"/>
        <end position="448"/>
    </location>
</feature>
<dbReference type="InterPro" id="IPR001248">
    <property type="entry name" value="Pur-cyt_permease"/>
</dbReference>
<protein>
    <submittedName>
        <fullName evidence="7">Nitrate reductase</fullName>
    </submittedName>
</protein>
<feature type="transmembrane region" description="Helical" evidence="6">
    <location>
        <begin position="230"/>
        <end position="251"/>
    </location>
</feature>
<dbReference type="CDD" id="cd11555">
    <property type="entry name" value="SLC-NCS1sbd_u1"/>
    <property type="match status" value="1"/>
</dbReference>
<proteinExistence type="inferred from homology"/>
<comment type="subcellular location">
    <subcellularLocation>
        <location evidence="1">Membrane</location>
        <topology evidence="1">Multi-pass membrane protein</topology>
    </subcellularLocation>
</comment>
<dbReference type="Gene3D" id="1.10.4160.10">
    <property type="entry name" value="Hydantoin permease"/>
    <property type="match status" value="1"/>
</dbReference>
<evidence type="ECO:0000256" key="6">
    <source>
        <dbReference type="SAM" id="Phobius"/>
    </source>
</evidence>
<keyword evidence="4 6" id="KW-1133">Transmembrane helix</keyword>
<evidence type="ECO:0000256" key="3">
    <source>
        <dbReference type="ARBA" id="ARBA00022692"/>
    </source>
</evidence>
<accession>A0A512DLP8</accession>
<feature type="transmembrane region" description="Helical" evidence="6">
    <location>
        <begin position="314"/>
        <end position="339"/>
    </location>
</feature>
<dbReference type="GO" id="GO:0005886">
    <property type="term" value="C:plasma membrane"/>
    <property type="evidence" value="ECO:0007669"/>
    <property type="project" value="TreeGrafter"/>
</dbReference>
<dbReference type="AlphaFoldDB" id="A0A512DLP8"/>
<sequence>MAGGIKSGEVYTPPYASDKLYNHDLAPLKDRFWGWYQIFCMWMSDVHSVGGYLFAASLFALGLAGWQVLVCLIVGIVIVMYLTNWVARPGVELGVPYPVVCRLSFGVYGANVAAIIRGLIAVAWYGIQTYVASKALIVVVLKFFPEYAVYGQMYFLGLSYLGWFAFLIMWICQFLVFYRGMKAITVFIDWAGPGVYMVMFALMGWMIYKAGWSNISLTLGEVKYSGGEAFWQMIVATSLVISYFSGPMVNFSDFSRFSTDMKAVKKGNFWGLPVNFLAFSIVTVITTSATLPVFGEYLHDPVEIVARVDNTVAVVLGAATFIVATIGINIVANFVSPAFDFANVSPKHITFIRGGMIAAVGSIFVMPWHLFNSPLVIHYTLDTLGAAIGPLYGILVADYFIVKHEHLFVDDLYSDKPDGHYWYHNGYNPAAIKALIAGFVVALLFVVIPQLFFLASFSWGIGAAVGATTYVKLMKGQSGLAVARDERGRRKMALNGDGPTPLPT</sequence>
<reference evidence="7 8" key="1">
    <citation type="submission" date="2019-07" db="EMBL/GenBank/DDBJ databases">
        <title>Whole genome shotgun sequence of Skermanella aerolata NBRC 106429.</title>
        <authorList>
            <person name="Hosoyama A."/>
            <person name="Uohara A."/>
            <person name="Ohji S."/>
            <person name="Ichikawa N."/>
        </authorList>
    </citation>
    <scope>NUCLEOTIDE SEQUENCE [LARGE SCALE GENOMIC DNA]</scope>
    <source>
        <strain evidence="7 8">NBRC 106429</strain>
    </source>
</reference>
<evidence type="ECO:0000256" key="2">
    <source>
        <dbReference type="ARBA" id="ARBA00008974"/>
    </source>
</evidence>
<gene>
    <name evidence="7" type="ORF">SAE02_15370</name>
</gene>
<evidence type="ECO:0000313" key="7">
    <source>
        <dbReference type="EMBL" id="GEO37389.1"/>
    </source>
</evidence>
<feature type="transmembrane region" description="Helical" evidence="6">
    <location>
        <begin position="160"/>
        <end position="178"/>
    </location>
</feature>
<keyword evidence="8" id="KW-1185">Reference proteome</keyword>
<dbReference type="RefSeq" id="WP_084720582.1">
    <property type="nucleotide sequence ID" value="NZ_BJYZ01000006.1"/>
</dbReference>